<feature type="domain" description="RCC1-like" evidence="2">
    <location>
        <begin position="230"/>
        <end position="493"/>
    </location>
</feature>
<organism evidence="3">
    <name type="scientific">bioreactor metagenome</name>
    <dbReference type="NCBI Taxonomy" id="1076179"/>
    <lineage>
        <taxon>unclassified sequences</taxon>
        <taxon>metagenomes</taxon>
        <taxon>ecological metagenomes</taxon>
    </lineage>
</organism>
<evidence type="ECO:0000259" key="2">
    <source>
        <dbReference type="Pfam" id="PF25390"/>
    </source>
</evidence>
<comment type="caution">
    <text evidence="3">The sequence shown here is derived from an EMBL/GenBank/DDBJ whole genome shotgun (WGS) entry which is preliminary data.</text>
</comment>
<gene>
    <name evidence="3" type="ORF">SDC9_11157</name>
</gene>
<proteinExistence type="predicted"/>
<dbReference type="Gene3D" id="2.130.10.30">
    <property type="entry name" value="Regulator of chromosome condensation 1/beta-lactamase-inhibitor protein II"/>
    <property type="match status" value="3"/>
</dbReference>
<dbReference type="SUPFAM" id="SSF50985">
    <property type="entry name" value="RCC1/BLIP-II"/>
    <property type="match status" value="3"/>
</dbReference>
<dbReference type="Pfam" id="PF25390">
    <property type="entry name" value="WD40_RLD"/>
    <property type="match status" value="1"/>
</dbReference>
<evidence type="ECO:0000256" key="1">
    <source>
        <dbReference type="ARBA" id="ARBA00022737"/>
    </source>
</evidence>
<reference evidence="3" key="1">
    <citation type="submission" date="2019-08" db="EMBL/GenBank/DDBJ databases">
        <authorList>
            <person name="Kucharzyk K."/>
            <person name="Murdoch R.W."/>
            <person name="Higgins S."/>
            <person name="Loffler F."/>
        </authorList>
    </citation>
    <scope>NUCLEOTIDE SEQUENCE</scope>
</reference>
<dbReference type="InterPro" id="IPR000408">
    <property type="entry name" value="Reg_chr_condens"/>
</dbReference>
<name>A0A644TF13_9ZZZZ</name>
<dbReference type="PANTHER" id="PTHR22872">
    <property type="entry name" value="BTK-BINDING PROTEIN-RELATED"/>
    <property type="match status" value="1"/>
</dbReference>
<dbReference type="AlphaFoldDB" id="A0A644TF13"/>
<dbReference type="InterPro" id="IPR058923">
    <property type="entry name" value="RCC1-like_dom"/>
</dbReference>
<dbReference type="EMBL" id="VSSQ01000028">
    <property type="protein sequence ID" value="MPL65493.1"/>
    <property type="molecule type" value="Genomic_DNA"/>
</dbReference>
<accession>A0A644TF13</accession>
<dbReference type="InterPro" id="IPR009091">
    <property type="entry name" value="RCC1/BLIP-II"/>
</dbReference>
<sequence length="728" mass="81009">MKLMVMLILLTLLSGGCADQQVQQQKIVQIACGNDFSLFLYDTGKVRAIGKNSSGQLGVGDTEDRYELTEVLLPEAVSEIGVSDDSAFALTQDGTLYTWGDNRCRQAENSAEPAVPTPIRYQIKEQEKVTQFALGWYASYGLTESDVLYGWGSKLGLVTLEDLNYEPIYQAVPLPQSRAFPIVDGKENKRYIPPKISKIDISNYTIMGIGDDGTFFGPVGENIFGAIPYTPGEIVKIAAGRLFCVLLTAEGSLYLWGDNFRGELASGDYQLRKVPLFRSFAEDPLRDVAVGPSHILALTRSGKVLAWGDNARNQLGLADRKEVLSPENIAFPEKITLIATGFHHSDALGESGKLYAFDANDYGQLMTGDQTSRDTPTVADLQSVVANPDPVIIPEFSQEVAIAATMEAFLTESGRVFTKGPGDMGTLGTATANSHEEPTYVPMSEAITQIEAGLFTFTVLTAKGEVYNWGLSQLNSLGHDHKENKWYLTPTQVPLPEKITKIRSDMYSTGALAESGNWYMWGDNTYGSLATGTKDYAAGPVKLETPVPFAELFPSRSYWLALTAEGEVYQWGTWQNKFAEEMYMPDVQTQDLKYQKIALPEKVIKAKSTAYDNFVLSATGNLYAWGFRFKQEPQIFLENVQDFVVSPRESDFLALTHDGKVYYWGYNLMEPYIPVEIHYPEIIRTVFPGEGIFYAAGEEAMYMVYDTWIQEGMKTNEFLVKVDYRYKK</sequence>
<protein>
    <recommendedName>
        <fullName evidence="2">RCC1-like domain-containing protein</fullName>
    </recommendedName>
</protein>
<dbReference type="Pfam" id="PF13540">
    <property type="entry name" value="RCC1_2"/>
    <property type="match status" value="2"/>
</dbReference>
<dbReference type="PROSITE" id="PS50012">
    <property type="entry name" value="RCC1_3"/>
    <property type="match status" value="6"/>
</dbReference>
<dbReference type="PROSITE" id="PS51257">
    <property type="entry name" value="PROKAR_LIPOPROTEIN"/>
    <property type="match status" value="1"/>
</dbReference>
<dbReference type="InterPro" id="IPR051625">
    <property type="entry name" value="Signaling_Regulatory_Domain"/>
</dbReference>
<keyword evidence="1" id="KW-0677">Repeat</keyword>
<dbReference type="PRINTS" id="PR00633">
    <property type="entry name" value="RCCNDNSATION"/>
</dbReference>
<evidence type="ECO:0000313" key="3">
    <source>
        <dbReference type="EMBL" id="MPL65493.1"/>
    </source>
</evidence>